<proteinExistence type="predicted"/>
<evidence type="ECO:0000256" key="1">
    <source>
        <dbReference type="SAM" id="MobiDB-lite"/>
    </source>
</evidence>
<keyword evidence="2" id="KW-0732">Signal</keyword>
<feature type="domain" description="Glycoside hydrolase family 2 catalytic" evidence="3">
    <location>
        <begin position="93"/>
        <end position="203"/>
    </location>
</feature>
<dbReference type="AlphaFoldDB" id="A0AAW3ZNR5"/>
<sequence>MSKVYPGWWSAAAAMLASLCGALAAQAGARQQDTAGPSKVEIRQVDGRSRLWVNGVPFHVQGAGLEHGDVGALAARGGNAFRTWRVDNGRERGEAVLDRAQRNGLFVAMGIDVARERHGFDYDDAKAVARQKARVRREVERLKHHPALLLWLVGNELNLEATNPRVWNAVDEIAQMIHELDPHHPVLTPLAGFDATLIEQLKTRAPHLDAIAVQLYGDIEAMPDSLRQAGWTGPYLITEWGTTGHWEVPKTAWGAPIEPDSSVKAALLRSRYIRNILADSRNGLGSFVFLWGQKQERTPSWYGLFTPDGEATEAVDVMQMLWTGAPASNLSPTIADLRVNGGTAGNSVRLRSSETYPVSVRAVDPERGDLTFKWELRHESQARSTGGDRETQPAPVRGAVRATTPGSASLRAPKRGGPYRLFVWVVDGNRNAAHANIPLWVE</sequence>
<evidence type="ECO:0000313" key="4">
    <source>
        <dbReference type="EMBL" id="MBD8526812.1"/>
    </source>
</evidence>
<organism evidence="4 5">
    <name type="scientific">Pseudomarimonas arenosa</name>
    <dbReference type="NCBI Taxonomy" id="2774145"/>
    <lineage>
        <taxon>Bacteria</taxon>
        <taxon>Pseudomonadati</taxon>
        <taxon>Pseudomonadota</taxon>
        <taxon>Gammaproteobacteria</taxon>
        <taxon>Lysobacterales</taxon>
        <taxon>Lysobacteraceae</taxon>
        <taxon>Pseudomarimonas</taxon>
    </lineage>
</organism>
<feature type="signal peptide" evidence="2">
    <location>
        <begin position="1"/>
        <end position="24"/>
    </location>
</feature>
<dbReference type="GO" id="GO:0005975">
    <property type="term" value="P:carbohydrate metabolic process"/>
    <property type="evidence" value="ECO:0007669"/>
    <property type="project" value="InterPro"/>
</dbReference>
<feature type="chain" id="PRO_5043935433" description="Glycoside hydrolase family 2 catalytic domain-containing protein" evidence="2">
    <location>
        <begin position="25"/>
        <end position="442"/>
    </location>
</feature>
<dbReference type="InterPro" id="IPR017853">
    <property type="entry name" value="GH"/>
</dbReference>
<keyword evidence="5" id="KW-1185">Reference proteome</keyword>
<evidence type="ECO:0000313" key="5">
    <source>
        <dbReference type="Proteomes" id="UP000613768"/>
    </source>
</evidence>
<feature type="region of interest" description="Disordered" evidence="1">
    <location>
        <begin position="377"/>
        <end position="412"/>
    </location>
</feature>
<name>A0AAW3ZNR5_9GAMM</name>
<dbReference type="SUPFAM" id="SSF51445">
    <property type="entry name" value="(Trans)glycosidases"/>
    <property type="match status" value="1"/>
</dbReference>
<dbReference type="Pfam" id="PF02836">
    <property type="entry name" value="Glyco_hydro_2_C"/>
    <property type="match status" value="1"/>
</dbReference>
<dbReference type="InterPro" id="IPR006103">
    <property type="entry name" value="Glyco_hydro_2_cat"/>
</dbReference>
<comment type="caution">
    <text evidence="4">The sequence shown here is derived from an EMBL/GenBank/DDBJ whole genome shotgun (WGS) entry which is preliminary data.</text>
</comment>
<reference evidence="4 5" key="1">
    <citation type="submission" date="2020-09" db="EMBL/GenBank/DDBJ databases">
        <title>Pseudoxanthomonas sp. CAU 1598 isolated from sand of Yaerae Beach.</title>
        <authorList>
            <person name="Kim W."/>
        </authorList>
    </citation>
    <scope>NUCLEOTIDE SEQUENCE [LARGE SCALE GENOMIC DNA]</scope>
    <source>
        <strain evidence="4 5">CAU 1598</strain>
    </source>
</reference>
<dbReference type="Proteomes" id="UP000613768">
    <property type="component" value="Unassembled WGS sequence"/>
</dbReference>
<gene>
    <name evidence="4" type="ORF">IFO71_13805</name>
</gene>
<evidence type="ECO:0000259" key="3">
    <source>
        <dbReference type="Pfam" id="PF02836"/>
    </source>
</evidence>
<dbReference type="GO" id="GO:0004553">
    <property type="term" value="F:hydrolase activity, hydrolyzing O-glycosyl compounds"/>
    <property type="evidence" value="ECO:0007669"/>
    <property type="project" value="InterPro"/>
</dbReference>
<accession>A0AAW3ZNR5</accession>
<evidence type="ECO:0000256" key="2">
    <source>
        <dbReference type="SAM" id="SignalP"/>
    </source>
</evidence>
<dbReference type="EMBL" id="JACYTR010000031">
    <property type="protein sequence ID" value="MBD8526812.1"/>
    <property type="molecule type" value="Genomic_DNA"/>
</dbReference>
<dbReference type="Gene3D" id="3.20.20.80">
    <property type="entry name" value="Glycosidases"/>
    <property type="match status" value="1"/>
</dbReference>
<dbReference type="RefSeq" id="WP_192030227.1">
    <property type="nucleotide sequence ID" value="NZ_JACYTR010000031.1"/>
</dbReference>
<protein>
    <recommendedName>
        <fullName evidence="3">Glycoside hydrolase family 2 catalytic domain-containing protein</fullName>
    </recommendedName>
</protein>
<feature type="compositionally biased region" description="Basic and acidic residues" evidence="1">
    <location>
        <begin position="377"/>
        <end position="391"/>
    </location>
</feature>